<evidence type="ECO:0000313" key="2">
    <source>
        <dbReference type="Proteomes" id="UP000001307"/>
    </source>
</evidence>
<reference evidence="1 2" key="1">
    <citation type="journal article" date="2010" name="Science">
        <title>Plasticity of animal genome architecture unmasked by rapid evolution of a pelagic tunicate.</title>
        <authorList>
            <person name="Denoeud F."/>
            <person name="Henriet S."/>
            <person name="Mungpakdee S."/>
            <person name="Aury J.M."/>
            <person name="Da Silva C."/>
            <person name="Brinkmann H."/>
            <person name="Mikhaleva J."/>
            <person name="Olsen L.C."/>
            <person name="Jubin C."/>
            <person name="Canestro C."/>
            <person name="Bouquet J.M."/>
            <person name="Danks G."/>
            <person name="Poulain J."/>
            <person name="Campsteijn C."/>
            <person name="Adamski M."/>
            <person name="Cross I."/>
            <person name="Yadetie F."/>
            <person name="Muffato M."/>
            <person name="Louis A."/>
            <person name="Butcher S."/>
            <person name="Tsagkogeorga G."/>
            <person name="Konrad A."/>
            <person name="Singh S."/>
            <person name="Jensen M.F."/>
            <person name="Cong E.H."/>
            <person name="Eikeseth-Otteraa H."/>
            <person name="Noel B."/>
            <person name="Anthouard V."/>
            <person name="Porcel B.M."/>
            <person name="Kachouri-Lafond R."/>
            <person name="Nishino A."/>
            <person name="Ugolini M."/>
            <person name="Chourrout P."/>
            <person name="Nishida H."/>
            <person name="Aasland R."/>
            <person name="Huzurbazar S."/>
            <person name="Westhof E."/>
            <person name="Delsuc F."/>
            <person name="Lehrach H."/>
            <person name="Reinhardt R."/>
            <person name="Weissenbach J."/>
            <person name="Roy S.W."/>
            <person name="Artiguenave F."/>
            <person name="Postlethwait J.H."/>
            <person name="Manak J.R."/>
            <person name="Thompson E.M."/>
            <person name="Jaillon O."/>
            <person name="Du Pasquier L."/>
            <person name="Boudinot P."/>
            <person name="Liberles D.A."/>
            <person name="Volff J.N."/>
            <person name="Philippe H."/>
            <person name="Lenhard B."/>
            <person name="Roest Crollius H."/>
            <person name="Wincker P."/>
            <person name="Chourrout D."/>
        </authorList>
    </citation>
    <scope>NUCLEOTIDE SEQUENCE [LARGE SCALE GENOMIC DNA]</scope>
</reference>
<dbReference type="EMBL" id="FN653083">
    <property type="protein sequence ID" value="CBY11371.1"/>
    <property type="molecule type" value="Genomic_DNA"/>
</dbReference>
<dbReference type="AlphaFoldDB" id="E4XND3"/>
<evidence type="ECO:0000313" key="1">
    <source>
        <dbReference type="EMBL" id="CBY11371.1"/>
    </source>
</evidence>
<keyword evidence="2" id="KW-1185">Reference proteome</keyword>
<accession>E4XND3</accession>
<protein>
    <submittedName>
        <fullName evidence="1">Uncharacterized protein</fullName>
    </submittedName>
</protein>
<name>E4XND3_OIKDI</name>
<sequence>MSKDTNSSDKRKSTVESLMDILAEVNISEAKYLRFGSVWREIASRDKLASCRKVDQFIFYSDLYDFVIRLDRSWKMGETRMEDVYNWDFPVMGLTTGLKVHRMDFTLACIRIRSIF</sequence>
<proteinExistence type="predicted"/>
<dbReference type="OrthoDB" id="10363947at2759"/>
<dbReference type="Proteomes" id="UP000001307">
    <property type="component" value="Unassembled WGS sequence"/>
</dbReference>
<organism evidence="1 2">
    <name type="scientific">Oikopleura dioica</name>
    <name type="common">Tunicate</name>
    <dbReference type="NCBI Taxonomy" id="34765"/>
    <lineage>
        <taxon>Eukaryota</taxon>
        <taxon>Metazoa</taxon>
        <taxon>Chordata</taxon>
        <taxon>Tunicata</taxon>
        <taxon>Appendicularia</taxon>
        <taxon>Copelata</taxon>
        <taxon>Oikopleuridae</taxon>
        <taxon>Oikopleura</taxon>
    </lineage>
</organism>
<gene>
    <name evidence="1" type="ORF">GSOID_T00015690001</name>
</gene>
<dbReference type="InParanoid" id="E4XND3"/>